<keyword evidence="3" id="KW-1185">Reference proteome</keyword>
<comment type="caution">
    <text evidence="2">The sequence shown here is derived from an EMBL/GenBank/DDBJ whole genome shotgun (WGS) entry which is preliminary data.</text>
</comment>
<gene>
    <name evidence="2" type="ORF">TIFTF001_040704</name>
</gene>
<dbReference type="Proteomes" id="UP001187192">
    <property type="component" value="Unassembled WGS sequence"/>
</dbReference>
<organism evidence="2 3">
    <name type="scientific">Ficus carica</name>
    <name type="common">Common fig</name>
    <dbReference type="NCBI Taxonomy" id="3494"/>
    <lineage>
        <taxon>Eukaryota</taxon>
        <taxon>Viridiplantae</taxon>
        <taxon>Streptophyta</taxon>
        <taxon>Embryophyta</taxon>
        <taxon>Tracheophyta</taxon>
        <taxon>Spermatophyta</taxon>
        <taxon>Magnoliopsida</taxon>
        <taxon>eudicotyledons</taxon>
        <taxon>Gunneridae</taxon>
        <taxon>Pentapetalae</taxon>
        <taxon>rosids</taxon>
        <taxon>fabids</taxon>
        <taxon>Rosales</taxon>
        <taxon>Moraceae</taxon>
        <taxon>Ficeae</taxon>
        <taxon>Ficus</taxon>
    </lineage>
</organism>
<evidence type="ECO:0000313" key="3">
    <source>
        <dbReference type="Proteomes" id="UP001187192"/>
    </source>
</evidence>
<dbReference type="EMBL" id="BTGU01001559">
    <property type="protein sequence ID" value="GMN25387.1"/>
    <property type="molecule type" value="Genomic_DNA"/>
</dbReference>
<reference evidence="2" key="1">
    <citation type="submission" date="2023-07" db="EMBL/GenBank/DDBJ databases">
        <title>draft genome sequence of fig (Ficus carica).</title>
        <authorList>
            <person name="Takahashi T."/>
            <person name="Nishimura K."/>
        </authorList>
    </citation>
    <scope>NUCLEOTIDE SEQUENCE</scope>
</reference>
<evidence type="ECO:0000256" key="1">
    <source>
        <dbReference type="SAM" id="Phobius"/>
    </source>
</evidence>
<dbReference type="AlphaFoldDB" id="A0AA87YXL7"/>
<feature type="transmembrane region" description="Helical" evidence="1">
    <location>
        <begin position="6"/>
        <end position="27"/>
    </location>
</feature>
<feature type="non-terminal residue" evidence="2">
    <location>
        <position position="39"/>
    </location>
</feature>
<keyword evidence="1" id="KW-1133">Transmembrane helix</keyword>
<evidence type="ECO:0000313" key="2">
    <source>
        <dbReference type="EMBL" id="GMN25387.1"/>
    </source>
</evidence>
<keyword evidence="1" id="KW-0472">Membrane</keyword>
<protein>
    <submittedName>
        <fullName evidence="2">Uncharacterized protein</fullName>
    </submittedName>
</protein>
<proteinExistence type="predicted"/>
<keyword evidence="1" id="KW-0812">Transmembrane</keyword>
<sequence length="39" mass="4193">MSETSLGLWLSGILGAGSILTLWNVLLCERVSALPLHLK</sequence>
<accession>A0AA87YXL7</accession>
<name>A0AA87YXL7_FICCA</name>